<feature type="domain" description="Thioesterase" evidence="2">
    <location>
        <begin position="59"/>
        <end position="137"/>
    </location>
</feature>
<gene>
    <name evidence="3" type="ORF">CVT23_04095</name>
</gene>
<dbReference type="CDD" id="cd03443">
    <property type="entry name" value="PaaI_thioesterase"/>
    <property type="match status" value="1"/>
</dbReference>
<comment type="caution">
    <text evidence="3">The sequence shown here is derived from an EMBL/GenBank/DDBJ whole genome shotgun (WGS) entry which is preliminary data.</text>
</comment>
<organism evidence="3 4">
    <name type="scientific">Minwuia thermotolerans</name>
    <dbReference type="NCBI Taxonomy" id="2056226"/>
    <lineage>
        <taxon>Bacteria</taxon>
        <taxon>Pseudomonadati</taxon>
        <taxon>Pseudomonadota</taxon>
        <taxon>Alphaproteobacteria</taxon>
        <taxon>Minwuiales</taxon>
        <taxon>Minwuiaceae</taxon>
        <taxon>Minwuia</taxon>
    </lineage>
</organism>
<dbReference type="Gene3D" id="3.10.129.10">
    <property type="entry name" value="Hotdog Thioesterase"/>
    <property type="match status" value="1"/>
</dbReference>
<evidence type="ECO:0000259" key="2">
    <source>
        <dbReference type="Pfam" id="PF03061"/>
    </source>
</evidence>
<evidence type="ECO:0000313" key="3">
    <source>
        <dbReference type="EMBL" id="PJK31049.1"/>
    </source>
</evidence>
<dbReference type="InterPro" id="IPR029069">
    <property type="entry name" value="HotDog_dom_sf"/>
</dbReference>
<dbReference type="GO" id="GO:0061522">
    <property type="term" value="F:1,4-dihydroxy-2-naphthoyl-CoA thioesterase activity"/>
    <property type="evidence" value="ECO:0007669"/>
    <property type="project" value="TreeGrafter"/>
</dbReference>
<evidence type="ECO:0000256" key="1">
    <source>
        <dbReference type="ARBA" id="ARBA00022801"/>
    </source>
</evidence>
<dbReference type="Pfam" id="PF03061">
    <property type="entry name" value="4HBT"/>
    <property type="match status" value="1"/>
</dbReference>
<keyword evidence="1" id="KW-0378">Hydrolase</keyword>
<dbReference type="PANTHER" id="PTHR43240">
    <property type="entry name" value="1,4-DIHYDROXY-2-NAPHTHOYL-COA THIOESTERASE 1"/>
    <property type="match status" value="1"/>
</dbReference>
<dbReference type="OrthoDB" id="9813282at2"/>
<dbReference type="PANTHER" id="PTHR43240:SF1">
    <property type="entry name" value="BLR5584 PROTEIN"/>
    <property type="match status" value="1"/>
</dbReference>
<dbReference type="Proteomes" id="UP000229498">
    <property type="component" value="Unassembled WGS sequence"/>
</dbReference>
<proteinExistence type="predicted"/>
<sequence>MNERPNFAGLSGLEAIRAMMDGGRDIASIGRTLDFTLVEADFGKAVFEARPSERHLNPNGIVHGGYAATLLDSCTGMAIQSALPAGRTFTTLELKVNYIRVMAHDGSPVRATGQTIHVGRTTATAEGRITDSQGRLLAHATTTCLMLEIPSPRDR</sequence>
<name>A0A2M9G5P8_9PROT</name>
<dbReference type="AlphaFoldDB" id="A0A2M9G5P8"/>
<dbReference type="NCBIfam" id="TIGR00369">
    <property type="entry name" value="unchar_dom_1"/>
    <property type="match status" value="1"/>
</dbReference>
<dbReference type="RefSeq" id="WP_109792482.1">
    <property type="nucleotide sequence ID" value="NZ_PHIG01000011.1"/>
</dbReference>
<dbReference type="EMBL" id="PHIG01000011">
    <property type="protein sequence ID" value="PJK31049.1"/>
    <property type="molecule type" value="Genomic_DNA"/>
</dbReference>
<dbReference type="InterPro" id="IPR006683">
    <property type="entry name" value="Thioestr_dom"/>
</dbReference>
<keyword evidence="4" id="KW-1185">Reference proteome</keyword>
<evidence type="ECO:0000313" key="4">
    <source>
        <dbReference type="Proteomes" id="UP000229498"/>
    </source>
</evidence>
<accession>A0A2M9G5P8</accession>
<dbReference type="InterPro" id="IPR003736">
    <property type="entry name" value="PAAI_dom"/>
</dbReference>
<dbReference type="SUPFAM" id="SSF54637">
    <property type="entry name" value="Thioesterase/thiol ester dehydrase-isomerase"/>
    <property type="match status" value="1"/>
</dbReference>
<reference evidence="3 4" key="1">
    <citation type="submission" date="2017-11" db="EMBL/GenBank/DDBJ databases">
        <title>Draft genome sequence of Rhizobiales bacterium SY3-13.</title>
        <authorList>
            <person name="Sun C."/>
        </authorList>
    </citation>
    <scope>NUCLEOTIDE SEQUENCE [LARGE SCALE GENOMIC DNA]</scope>
    <source>
        <strain evidence="3 4">SY3-13</strain>
    </source>
</reference>
<dbReference type="GO" id="GO:0005829">
    <property type="term" value="C:cytosol"/>
    <property type="evidence" value="ECO:0007669"/>
    <property type="project" value="TreeGrafter"/>
</dbReference>
<protein>
    <recommendedName>
        <fullName evidence="2">Thioesterase domain-containing protein</fullName>
    </recommendedName>
</protein>